<dbReference type="EMBL" id="JAUJEA010000001">
    <property type="protein sequence ID" value="MDN5200060.1"/>
    <property type="molecule type" value="Genomic_DNA"/>
</dbReference>
<keyword evidence="2" id="KW-1185">Reference proteome</keyword>
<evidence type="ECO:0000313" key="2">
    <source>
        <dbReference type="Proteomes" id="UP001172082"/>
    </source>
</evidence>
<evidence type="ECO:0000313" key="1">
    <source>
        <dbReference type="EMBL" id="MDN5200060.1"/>
    </source>
</evidence>
<sequence>MKVGIIYLLFSFLFIDEAARVDKSTSSYIENMIEWRPDRKLTWDDYKGTPNTESPFNAESSLQISYGMSIRDDGRGIKIKFDVKCSFDIDESWVKPGSKSDRLLKHEQLHFDIAEIYARKLRLKLEKNTFDAKNYQKKSQSIFQENFDEYTRFQDKYDEETNHGLKQDIQELWDARISKALEDSKKYQKK</sequence>
<dbReference type="RefSeq" id="WP_346750087.1">
    <property type="nucleotide sequence ID" value="NZ_JAUJEA010000001.1"/>
</dbReference>
<comment type="caution">
    <text evidence="1">The sequence shown here is derived from an EMBL/GenBank/DDBJ whole genome shotgun (WGS) entry which is preliminary data.</text>
</comment>
<dbReference type="InterPro" id="IPR010321">
    <property type="entry name" value="DUF922"/>
</dbReference>
<proteinExistence type="predicted"/>
<organism evidence="1 2">
    <name type="scientific">Splendidivirga corallicola</name>
    <dbReference type="NCBI Taxonomy" id="3051826"/>
    <lineage>
        <taxon>Bacteria</taxon>
        <taxon>Pseudomonadati</taxon>
        <taxon>Bacteroidota</taxon>
        <taxon>Cytophagia</taxon>
        <taxon>Cytophagales</taxon>
        <taxon>Splendidivirgaceae</taxon>
        <taxon>Splendidivirga</taxon>
    </lineage>
</organism>
<dbReference type="Pfam" id="PF06037">
    <property type="entry name" value="DUF922"/>
    <property type="match status" value="1"/>
</dbReference>
<dbReference type="Proteomes" id="UP001172082">
    <property type="component" value="Unassembled WGS sequence"/>
</dbReference>
<name>A0ABT8KH60_9BACT</name>
<reference evidence="1" key="1">
    <citation type="submission" date="2023-06" db="EMBL/GenBank/DDBJ databases">
        <title>Genomic of Parafulvivirga corallium.</title>
        <authorList>
            <person name="Wang G."/>
        </authorList>
    </citation>
    <scope>NUCLEOTIDE SEQUENCE</scope>
    <source>
        <strain evidence="1">BMA10</strain>
    </source>
</reference>
<gene>
    <name evidence="1" type="ORF">QQ008_01775</name>
</gene>
<protein>
    <submittedName>
        <fullName evidence="1">DUF922 domain-containing protein</fullName>
    </submittedName>
</protein>
<accession>A0ABT8KH60</accession>